<dbReference type="Proteomes" id="UP000828048">
    <property type="component" value="Chromosome 6"/>
</dbReference>
<gene>
    <name evidence="1" type="ORF">Vadar_023612</name>
</gene>
<dbReference type="EMBL" id="CM037156">
    <property type="protein sequence ID" value="KAH7838222.1"/>
    <property type="molecule type" value="Genomic_DNA"/>
</dbReference>
<evidence type="ECO:0000313" key="2">
    <source>
        <dbReference type="Proteomes" id="UP000828048"/>
    </source>
</evidence>
<keyword evidence="2" id="KW-1185">Reference proteome</keyword>
<organism evidence="1 2">
    <name type="scientific">Vaccinium darrowii</name>
    <dbReference type="NCBI Taxonomy" id="229202"/>
    <lineage>
        <taxon>Eukaryota</taxon>
        <taxon>Viridiplantae</taxon>
        <taxon>Streptophyta</taxon>
        <taxon>Embryophyta</taxon>
        <taxon>Tracheophyta</taxon>
        <taxon>Spermatophyta</taxon>
        <taxon>Magnoliopsida</taxon>
        <taxon>eudicotyledons</taxon>
        <taxon>Gunneridae</taxon>
        <taxon>Pentapetalae</taxon>
        <taxon>asterids</taxon>
        <taxon>Ericales</taxon>
        <taxon>Ericaceae</taxon>
        <taxon>Vaccinioideae</taxon>
        <taxon>Vaccinieae</taxon>
        <taxon>Vaccinium</taxon>
    </lineage>
</organism>
<protein>
    <submittedName>
        <fullName evidence="1">Uncharacterized protein</fullName>
    </submittedName>
</protein>
<name>A0ACB7XBW7_9ERIC</name>
<accession>A0ACB7XBW7</accession>
<sequence>MIKIDIRGSKNAVQTAGSVKPSLMFGSADNGASVSGSRGEICNKCVDIQRKDKHVADEAGDLPHRLQDGKTLDGNLTWEDHVTDEIQQVDGVSGCQVECENNKLSQISMTVATDLPFEESCNKTLDGGAAENLPVAPQNVTSHSEGEKSLKNRGKSILVYTRKGTKGYRKENAMQNIPPKTSFGTEEPTEEQGAAESLPAAANDTCAQNTSNKEGNAVNGNEENDWDRLRRVRWEKNKNEEEGAALGRGKRQRKAVYYKEAYFW</sequence>
<reference evidence="1 2" key="1">
    <citation type="journal article" date="2021" name="Hortic Res">
        <title>High-quality reference genome and annotation aids understanding of berry development for evergreen blueberry (Vaccinium darrowii).</title>
        <authorList>
            <person name="Yu J."/>
            <person name="Hulse-Kemp A.M."/>
            <person name="Babiker E."/>
            <person name="Staton M."/>
        </authorList>
    </citation>
    <scope>NUCLEOTIDE SEQUENCE [LARGE SCALE GENOMIC DNA]</scope>
    <source>
        <strain evidence="2">cv. NJ 8807/NJ 8810</strain>
        <tissue evidence="1">Young leaf</tissue>
    </source>
</reference>
<comment type="caution">
    <text evidence="1">The sequence shown here is derived from an EMBL/GenBank/DDBJ whole genome shotgun (WGS) entry which is preliminary data.</text>
</comment>
<proteinExistence type="predicted"/>
<evidence type="ECO:0000313" key="1">
    <source>
        <dbReference type="EMBL" id="KAH7838222.1"/>
    </source>
</evidence>